<evidence type="ECO:0000256" key="1">
    <source>
        <dbReference type="ARBA" id="ARBA00022691"/>
    </source>
</evidence>
<sequence length="385" mass="44203">MKSSALIRFEKASQPTLPSTDHFSIDGHKLIYHPQRVAQWQDVGDDWQKARNVYPLYVELSPVGACNHRCTFCAVDYIGYQAQRLDLDRITPRLREMGELGVKSIMFAGEGEPLLHKQLPEMIEVCAESGIDTAITTNATVVSDKFLDRGLPHLSWIKASVNAGRATTYADIHRTDAKDFPRVIANLQRLVEQRERHGHRCTLGAQSLLLPENRHEMVELARLCRDDIGLDYLVVKPYSQHRFSDTRIYENIDYTAMDELAETLAAENREGFSVVFRGATLRRLDEPQQQRYPHCHATPFFWAYVMADGSLYGCSAYLTDPRFNYGNLNQQGFNDIWQGERREASFHHVREQLDIRDCRTNCRMDEINRYLHALAANSVAHVNFI</sequence>
<dbReference type="InterPro" id="IPR050377">
    <property type="entry name" value="Radical_SAM_PqqE_MftC-like"/>
</dbReference>
<dbReference type="Pfam" id="PF04055">
    <property type="entry name" value="Radical_SAM"/>
    <property type="match status" value="1"/>
</dbReference>
<dbReference type="PANTHER" id="PTHR11228">
    <property type="entry name" value="RADICAL SAM DOMAIN PROTEIN"/>
    <property type="match status" value="1"/>
</dbReference>
<reference evidence="6" key="1">
    <citation type="submission" date="2018-06" db="EMBL/GenBank/DDBJ databases">
        <authorList>
            <person name="Zhirakovskaya E."/>
        </authorList>
    </citation>
    <scope>NUCLEOTIDE SEQUENCE</scope>
</reference>
<dbReference type="CDD" id="cd21109">
    <property type="entry name" value="SPASM"/>
    <property type="match status" value="1"/>
</dbReference>
<dbReference type="InterPro" id="IPR007197">
    <property type="entry name" value="rSAM"/>
</dbReference>
<dbReference type="Pfam" id="PF13186">
    <property type="entry name" value="SPASM"/>
    <property type="match status" value="1"/>
</dbReference>
<dbReference type="GO" id="GO:0003824">
    <property type="term" value="F:catalytic activity"/>
    <property type="evidence" value="ECO:0007669"/>
    <property type="project" value="InterPro"/>
</dbReference>
<keyword evidence="2" id="KW-0479">Metal-binding</keyword>
<protein>
    <submittedName>
        <fullName evidence="6">Radical SAM domain protein</fullName>
    </submittedName>
</protein>
<keyword evidence="3" id="KW-0408">Iron</keyword>
<feature type="domain" description="Radical SAM core" evidence="5">
    <location>
        <begin position="50"/>
        <end position="273"/>
    </location>
</feature>
<evidence type="ECO:0000256" key="3">
    <source>
        <dbReference type="ARBA" id="ARBA00023004"/>
    </source>
</evidence>
<dbReference type="PANTHER" id="PTHR11228:SF7">
    <property type="entry name" value="PQQA PEPTIDE CYCLASE"/>
    <property type="match status" value="1"/>
</dbReference>
<dbReference type="PROSITE" id="PS51918">
    <property type="entry name" value="RADICAL_SAM"/>
    <property type="match status" value="1"/>
</dbReference>
<keyword evidence="1" id="KW-0949">S-adenosyl-L-methionine</keyword>
<dbReference type="InterPro" id="IPR013785">
    <property type="entry name" value="Aldolase_TIM"/>
</dbReference>
<dbReference type="SUPFAM" id="SSF102114">
    <property type="entry name" value="Radical SAM enzymes"/>
    <property type="match status" value="1"/>
</dbReference>
<gene>
    <name evidence="6" type="ORF">MNBD_GAMMA20-2118</name>
</gene>
<organism evidence="6">
    <name type="scientific">hydrothermal vent metagenome</name>
    <dbReference type="NCBI Taxonomy" id="652676"/>
    <lineage>
        <taxon>unclassified sequences</taxon>
        <taxon>metagenomes</taxon>
        <taxon>ecological metagenomes</taxon>
    </lineage>
</organism>
<dbReference type="GO" id="GO:0046872">
    <property type="term" value="F:metal ion binding"/>
    <property type="evidence" value="ECO:0007669"/>
    <property type="project" value="UniProtKB-KW"/>
</dbReference>
<proteinExistence type="predicted"/>
<dbReference type="SFLD" id="SFLDS00029">
    <property type="entry name" value="Radical_SAM"/>
    <property type="match status" value="1"/>
</dbReference>
<dbReference type="CDD" id="cd01335">
    <property type="entry name" value="Radical_SAM"/>
    <property type="match status" value="1"/>
</dbReference>
<evidence type="ECO:0000259" key="5">
    <source>
        <dbReference type="PROSITE" id="PS51918"/>
    </source>
</evidence>
<evidence type="ECO:0000256" key="4">
    <source>
        <dbReference type="ARBA" id="ARBA00023014"/>
    </source>
</evidence>
<dbReference type="Gene3D" id="3.20.20.70">
    <property type="entry name" value="Aldolase class I"/>
    <property type="match status" value="1"/>
</dbReference>
<evidence type="ECO:0000313" key="6">
    <source>
        <dbReference type="EMBL" id="VAX01298.1"/>
    </source>
</evidence>
<evidence type="ECO:0000256" key="2">
    <source>
        <dbReference type="ARBA" id="ARBA00022723"/>
    </source>
</evidence>
<dbReference type="SFLD" id="SFLDG01067">
    <property type="entry name" value="SPASM/twitch_domain_containing"/>
    <property type="match status" value="1"/>
</dbReference>
<keyword evidence="4" id="KW-0411">Iron-sulfur</keyword>
<accession>A0A3B1APJ4</accession>
<dbReference type="EMBL" id="UOFU01000224">
    <property type="protein sequence ID" value="VAX01298.1"/>
    <property type="molecule type" value="Genomic_DNA"/>
</dbReference>
<name>A0A3B1APJ4_9ZZZZ</name>
<dbReference type="InterPro" id="IPR023885">
    <property type="entry name" value="4Fe4S-binding_SPASM_dom"/>
</dbReference>
<dbReference type="AlphaFoldDB" id="A0A3B1APJ4"/>
<dbReference type="InterPro" id="IPR058240">
    <property type="entry name" value="rSAM_sf"/>
</dbReference>
<dbReference type="GO" id="GO:0051536">
    <property type="term" value="F:iron-sulfur cluster binding"/>
    <property type="evidence" value="ECO:0007669"/>
    <property type="project" value="UniProtKB-KW"/>
</dbReference>